<reference evidence="20" key="1">
    <citation type="journal article" date="2021" name="Nat. Commun.">
        <title>Genetic determinants of endophytism in the Arabidopsis root mycobiome.</title>
        <authorList>
            <person name="Mesny F."/>
            <person name="Miyauchi S."/>
            <person name="Thiergart T."/>
            <person name="Pickel B."/>
            <person name="Atanasova L."/>
            <person name="Karlsson M."/>
            <person name="Huettel B."/>
            <person name="Barry K.W."/>
            <person name="Haridas S."/>
            <person name="Chen C."/>
            <person name="Bauer D."/>
            <person name="Andreopoulos W."/>
            <person name="Pangilinan J."/>
            <person name="LaButti K."/>
            <person name="Riley R."/>
            <person name="Lipzen A."/>
            <person name="Clum A."/>
            <person name="Drula E."/>
            <person name="Henrissat B."/>
            <person name="Kohler A."/>
            <person name="Grigoriev I.V."/>
            <person name="Martin F.M."/>
            <person name="Hacquard S."/>
        </authorList>
    </citation>
    <scope>NUCLEOTIDE SEQUENCE</scope>
    <source>
        <strain evidence="20">MPI-CAGE-CH-0235</strain>
    </source>
</reference>
<evidence type="ECO:0000256" key="12">
    <source>
        <dbReference type="ARBA" id="ARBA00022884"/>
    </source>
</evidence>
<evidence type="ECO:0000259" key="19">
    <source>
        <dbReference type="SMART" id="SM00955"/>
    </source>
</evidence>
<evidence type="ECO:0000313" key="21">
    <source>
        <dbReference type="Proteomes" id="UP000813444"/>
    </source>
</evidence>
<gene>
    <name evidence="20" type="ORF">B0I35DRAFT_475212</name>
</gene>
<dbReference type="Gene3D" id="2.40.50.140">
    <property type="entry name" value="Nucleic acid-binding proteins"/>
    <property type="match status" value="1"/>
</dbReference>
<feature type="domain" description="RNB" evidence="19">
    <location>
        <begin position="514"/>
        <end position="847"/>
    </location>
</feature>
<dbReference type="FunFam" id="3.40.50.1010:FF:000010">
    <property type="entry name" value="Exosome complex exonuclease DIS3"/>
    <property type="match status" value="1"/>
</dbReference>
<dbReference type="InterPro" id="IPR041505">
    <property type="entry name" value="Dis3_CSD2"/>
</dbReference>
<dbReference type="SUPFAM" id="SSF50249">
    <property type="entry name" value="Nucleic acid-binding proteins"/>
    <property type="match status" value="3"/>
</dbReference>
<comment type="caution">
    <text evidence="20">The sequence shown here is derived from an EMBL/GenBank/DDBJ whole genome shotgun (WGS) entry which is preliminary data.</text>
</comment>
<protein>
    <recommendedName>
        <fullName evidence="15">Chromosome disjunction protein 3</fullName>
    </recommendedName>
    <alternativeName>
        <fullName evidence="14">Ribosomal RNA-processing protein 44</fullName>
    </alternativeName>
</protein>
<dbReference type="FunFam" id="2.40.50.690:FF:000005">
    <property type="entry name" value="Exosome complex exonuclease dis3"/>
    <property type="match status" value="1"/>
</dbReference>
<dbReference type="GO" id="GO:0071031">
    <property type="term" value="P:nuclear mRNA surveillance of mRNA 3'-end processing"/>
    <property type="evidence" value="ECO:0007669"/>
    <property type="project" value="TreeGrafter"/>
</dbReference>
<comment type="cofactor">
    <cofactor evidence="1">
        <name>Mg(2+)</name>
        <dbReference type="ChEBI" id="CHEBI:18420"/>
    </cofactor>
</comment>
<dbReference type="GO" id="GO:0003723">
    <property type="term" value="F:RNA binding"/>
    <property type="evidence" value="ECO:0007669"/>
    <property type="project" value="UniProtKB-KW"/>
</dbReference>
<dbReference type="GO" id="GO:0006364">
    <property type="term" value="P:rRNA processing"/>
    <property type="evidence" value="ECO:0007669"/>
    <property type="project" value="UniProtKB-KW"/>
</dbReference>
<dbReference type="InterPro" id="IPR012340">
    <property type="entry name" value="NA-bd_OB-fold"/>
</dbReference>
<evidence type="ECO:0000256" key="7">
    <source>
        <dbReference type="ARBA" id="ARBA00022722"/>
    </source>
</evidence>
<evidence type="ECO:0000256" key="10">
    <source>
        <dbReference type="ARBA" id="ARBA00022835"/>
    </source>
</evidence>
<evidence type="ECO:0000256" key="4">
    <source>
        <dbReference type="ARBA" id="ARBA00005785"/>
    </source>
</evidence>
<evidence type="ECO:0000256" key="13">
    <source>
        <dbReference type="ARBA" id="ARBA00023242"/>
    </source>
</evidence>
<dbReference type="SMART" id="SM00955">
    <property type="entry name" value="RNB"/>
    <property type="match status" value="1"/>
</dbReference>
<dbReference type="GO" id="GO:0004519">
    <property type="term" value="F:endonuclease activity"/>
    <property type="evidence" value="ECO:0007669"/>
    <property type="project" value="UniProtKB-KW"/>
</dbReference>
<organism evidence="20 21">
    <name type="scientific">Stachybotrys elegans</name>
    <dbReference type="NCBI Taxonomy" id="80388"/>
    <lineage>
        <taxon>Eukaryota</taxon>
        <taxon>Fungi</taxon>
        <taxon>Dikarya</taxon>
        <taxon>Ascomycota</taxon>
        <taxon>Pezizomycotina</taxon>
        <taxon>Sordariomycetes</taxon>
        <taxon>Hypocreomycetidae</taxon>
        <taxon>Hypocreales</taxon>
        <taxon>Stachybotryaceae</taxon>
        <taxon>Stachybotrys</taxon>
    </lineage>
</organism>
<evidence type="ECO:0000256" key="8">
    <source>
        <dbReference type="ARBA" id="ARBA00022759"/>
    </source>
</evidence>
<keyword evidence="5" id="KW-0963">Cytoplasm</keyword>
<evidence type="ECO:0000256" key="16">
    <source>
        <dbReference type="RuleBase" id="RU003901"/>
    </source>
</evidence>
<dbReference type="SUPFAM" id="SSF88723">
    <property type="entry name" value="PIN domain-like"/>
    <property type="match status" value="1"/>
</dbReference>
<name>A0A8K0WX62_9HYPO</name>
<dbReference type="PROSITE" id="PS01175">
    <property type="entry name" value="RIBONUCLEASE_II"/>
    <property type="match status" value="1"/>
</dbReference>
<evidence type="ECO:0000256" key="5">
    <source>
        <dbReference type="ARBA" id="ARBA00022490"/>
    </source>
</evidence>
<dbReference type="GO" id="GO:0016075">
    <property type="term" value="P:rRNA catabolic process"/>
    <property type="evidence" value="ECO:0007669"/>
    <property type="project" value="TreeGrafter"/>
</dbReference>
<evidence type="ECO:0000313" key="20">
    <source>
        <dbReference type="EMBL" id="KAH7326584.1"/>
    </source>
</evidence>
<dbReference type="PANTHER" id="PTHR23355:SF35">
    <property type="entry name" value="EXOSOME COMPLEX EXONUCLEASE RRP44"/>
    <property type="match status" value="1"/>
</dbReference>
<keyword evidence="21" id="KW-1185">Reference proteome</keyword>
<evidence type="ECO:0000256" key="11">
    <source>
        <dbReference type="ARBA" id="ARBA00022839"/>
    </source>
</evidence>
<dbReference type="Gene3D" id="3.40.50.1010">
    <property type="entry name" value="5'-nuclease"/>
    <property type="match status" value="1"/>
</dbReference>
<evidence type="ECO:0000256" key="1">
    <source>
        <dbReference type="ARBA" id="ARBA00001946"/>
    </source>
</evidence>
<keyword evidence="6" id="KW-0698">rRNA processing</keyword>
<dbReference type="GO" id="GO:0000175">
    <property type="term" value="F:3'-5'-RNA exonuclease activity"/>
    <property type="evidence" value="ECO:0007669"/>
    <property type="project" value="TreeGrafter"/>
</dbReference>
<keyword evidence="7" id="KW-0540">Nuclease</keyword>
<dbReference type="PANTHER" id="PTHR23355">
    <property type="entry name" value="RIBONUCLEASE"/>
    <property type="match status" value="1"/>
</dbReference>
<dbReference type="InterPro" id="IPR033770">
    <property type="entry name" value="RRP44_S1"/>
</dbReference>
<dbReference type="GO" id="GO:0000177">
    <property type="term" value="C:cytoplasmic exosome (RNase complex)"/>
    <property type="evidence" value="ECO:0007669"/>
    <property type="project" value="TreeGrafter"/>
</dbReference>
<feature type="compositionally biased region" description="Polar residues" evidence="17">
    <location>
        <begin position="366"/>
        <end position="375"/>
    </location>
</feature>
<accession>A0A8K0WX62</accession>
<dbReference type="AlphaFoldDB" id="A0A8K0WX62"/>
<dbReference type="Proteomes" id="UP000813444">
    <property type="component" value="Unassembled WGS sequence"/>
</dbReference>
<dbReference type="InterPro" id="IPR033771">
    <property type="entry name" value="Rrp44_CSD1"/>
</dbReference>
<keyword evidence="11" id="KW-0269">Exonuclease</keyword>
<proteinExistence type="inferred from homology"/>
<dbReference type="InterPro" id="IPR029060">
    <property type="entry name" value="PIN-like_dom_sf"/>
</dbReference>
<evidence type="ECO:0000256" key="15">
    <source>
        <dbReference type="ARBA" id="ARBA00081547"/>
    </source>
</evidence>
<dbReference type="GO" id="GO:0071034">
    <property type="term" value="P:CUT catabolic process"/>
    <property type="evidence" value="ECO:0007669"/>
    <property type="project" value="UniProtKB-ARBA"/>
</dbReference>
<dbReference type="Pfam" id="PF13638">
    <property type="entry name" value="PIN_4"/>
    <property type="match status" value="1"/>
</dbReference>
<feature type="domain" description="PIN" evidence="18">
    <location>
        <begin position="85"/>
        <end position="204"/>
    </location>
</feature>
<dbReference type="Pfam" id="PF17849">
    <property type="entry name" value="OB_Dis3"/>
    <property type="match status" value="1"/>
</dbReference>
<evidence type="ECO:0000256" key="17">
    <source>
        <dbReference type="SAM" id="MobiDB-lite"/>
    </source>
</evidence>
<dbReference type="InterPro" id="IPR022966">
    <property type="entry name" value="RNase_II/R_CS"/>
</dbReference>
<dbReference type="Pfam" id="PF17215">
    <property type="entry name" value="Rrp44_S1"/>
    <property type="match status" value="1"/>
</dbReference>
<dbReference type="GO" id="GO:0005730">
    <property type="term" value="C:nucleolus"/>
    <property type="evidence" value="ECO:0007669"/>
    <property type="project" value="UniProtKB-SubCell"/>
</dbReference>
<dbReference type="OrthoDB" id="372421at2759"/>
<evidence type="ECO:0000256" key="3">
    <source>
        <dbReference type="ARBA" id="ARBA00004604"/>
    </source>
</evidence>
<dbReference type="GO" id="GO:0000176">
    <property type="term" value="C:nuclear exosome (RNase complex)"/>
    <property type="evidence" value="ECO:0007669"/>
    <property type="project" value="UniProtKB-ARBA"/>
</dbReference>
<keyword evidence="9" id="KW-0378">Hydrolase</keyword>
<dbReference type="FunFam" id="2.40.50.700:FF:000001">
    <property type="entry name" value="Exosome complex exonuclease exoribonuclease (Rrp44)"/>
    <property type="match status" value="1"/>
</dbReference>
<dbReference type="CDD" id="cd09862">
    <property type="entry name" value="PIN_Rrp44-like"/>
    <property type="match status" value="1"/>
</dbReference>
<dbReference type="Gene3D" id="2.40.50.690">
    <property type="match status" value="1"/>
</dbReference>
<sequence length="983" mass="110878">MTSLKRSQETGSHGSNISSKVYVRSTRSGKVQKIVREVYLRTDIPCSSRLCRACLENAPRNASQQVQPFVLSDKPAGTKAFPQGHYLLPDTNALLNAMDLFEQSSAFYDVIVLQTVLEEVRNRSLPLYNRLVGLTKSEDKRFYVFFNDFRLETYVHRSPEETVNDRNDRAVRLATQWYGEHLARTKAKNIPAVVMLSDDRENLRLAREQGLNASSLAEYVGSLQDGDKLLDMVAEAQNQESFKRSTQPLYPEYFTLSRMQTGVKAGVMHQGIFNVSPYNYLEGSIKVPAFTKPLLVLGRENINRAIDGDLVVVEVLPQDQWKAPSTKIVEEETITRNENADAEDGSDLVSAKERRALQEEVKRTQKSSSEAQPQPTARVVGAIKRNWRQYVGHIDPSSASKASGQGRKQDNVFVIPMDKKIPKIRLRTRQVSELLGKRLLVTIDAWDRDSRHPVGHFVRSLGEVETKAAETEALLLEWDVQYRPFPKTVLDCLPKEGHDWKVPSSMDDPGWRDREDLRGLLICSIDPPGCQDIDDALHARELPNGNYEVGVHIADVSHFVKPANAMDLEASIRGTTVYLVDKRIDMLPMLLGTDLCSLKPYVERFAFSVLWELDSNADIVNVRFTKSVIKSREAFSYEQAQLRIDDESQQDDLTNGIRMLLMLSKKLKQKRMDAGALSLSSPEVKVQMESETSDPIDVKTKQLLDTNSLVEEFMLFANISVAAKIYEAFPQTAILRRHAAPPKTNFDELSNQLRVKRGLELRSESSKAVADSLDECVDPKEPFFNTLVRIMATRCMMSAEYFCAGTQAYPEFRHYGLASEIYTHFTSPIRRYADLVAHRQLAAAIGYEAVHPSVRSRGRLEAVCKNINVRHRNAQMAGRASIAYYVGQALKGKVAEEDAFVMKIFSNGFVVLVPRFGIEGLIRLRDLAEPEPEATFDADTYTLVTTGSRDVKVELFQKVKVRVHDEKDDITGKRGVKMELISA</sequence>
<dbReference type="InterPro" id="IPR001900">
    <property type="entry name" value="RNase_II/R"/>
</dbReference>
<evidence type="ECO:0000259" key="18">
    <source>
        <dbReference type="SMART" id="SM00670"/>
    </source>
</evidence>
<dbReference type="InterPro" id="IPR050180">
    <property type="entry name" value="RNR_Ribonuclease"/>
</dbReference>
<keyword evidence="10" id="KW-0271">Exosome</keyword>
<evidence type="ECO:0000256" key="9">
    <source>
        <dbReference type="ARBA" id="ARBA00022801"/>
    </source>
</evidence>
<dbReference type="EMBL" id="JAGPNK010000002">
    <property type="protein sequence ID" value="KAH7326584.1"/>
    <property type="molecule type" value="Genomic_DNA"/>
</dbReference>
<feature type="region of interest" description="Disordered" evidence="17">
    <location>
        <begin position="355"/>
        <end position="376"/>
    </location>
</feature>
<keyword evidence="12" id="KW-0694">RNA-binding</keyword>
<evidence type="ECO:0000256" key="14">
    <source>
        <dbReference type="ARBA" id="ARBA00077930"/>
    </source>
</evidence>
<dbReference type="Pfam" id="PF00773">
    <property type="entry name" value="RNB"/>
    <property type="match status" value="1"/>
</dbReference>
<evidence type="ECO:0000256" key="2">
    <source>
        <dbReference type="ARBA" id="ARBA00004496"/>
    </source>
</evidence>
<evidence type="ECO:0000256" key="6">
    <source>
        <dbReference type="ARBA" id="ARBA00022552"/>
    </source>
</evidence>
<dbReference type="InterPro" id="IPR002716">
    <property type="entry name" value="PIN_dom"/>
</dbReference>
<dbReference type="SMART" id="SM00670">
    <property type="entry name" value="PINc"/>
    <property type="match status" value="1"/>
</dbReference>
<comment type="subcellular location">
    <subcellularLocation>
        <location evidence="2">Cytoplasm</location>
    </subcellularLocation>
    <subcellularLocation>
        <location evidence="3">Nucleus</location>
        <location evidence="3">Nucleolus</location>
    </subcellularLocation>
</comment>
<comment type="similarity">
    <text evidence="4 16">Belongs to the RNR ribonuclease family.</text>
</comment>
<dbReference type="Pfam" id="PF17216">
    <property type="entry name" value="Rrp44_CSD1"/>
    <property type="match status" value="1"/>
</dbReference>
<keyword evidence="13" id="KW-0539">Nucleus</keyword>
<keyword evidence="8" id="KW-0255">Endonuclease</keyword>
<dbReference type="Gene3D" id="2.40.50.700">
    <property type="match status" value="1"/>
</dbReference>